<gene>
    <name evidence="5" type="ORF">AMD01_15710</name>
</gene>
<evidence type="ECO:0000313" key="6">
    <source>
        <dbReference type="Proteomes" id="UP000037558"/>
    </source>
</evidence>
<comment type="caution">
    <text evidence="5">The sequence shown here is derived from an EMBL/GenBank/DDBJ whole genome shotgun (WGS) entry which is preliminary data.</text>
</comment>
<proteinExistence type="predicted"/>
<dbReference type="InterPro" id="IPR036116">
    <property type="entry name" value="FN3_sf"/>
</dbReference>
<feature type="active site" description="Proton donor/acceptor" evidence="2">
    <location>
        <position position="143"/>
    </location>
</feature>
<keyword evidence="3" id="KW-0175">Coiled coil</keyword>
<evidence type="ECO:0000256" key="3">
    <source>
        <dbReference type="SAM" id="Coils"/>
    </source>
</evidence>
<evidence type="ECO:0000256" key="4">
    <source>
        <dbReference type="SAM" id="MobiDB-lite"/>
    </source>
</evidence>
<dbReference type="InterPro" id="IPR042001">
    <property type="entry name" value="Sortase_F"/>
</dbReference>
<dbReference type="GO" id="GO:0016787">
    <property type="term" value="F:hydrolase activity"/>
    <property type="evidence" value="ECO:0007669"/>
    <property type="project" value="UniProtKB-KW"/>
</dbReference>
<dbReference type="PATRIC" id="fig|284581.3.peg.1145"/>
<dbReference type="InterPro" id="IPR003961">
    <property type="entry name" value="FN3_dom"/>
</dbReference>
<dbReference type="OrthoDB" id="525039at2"/>
<dbReference type="Pfam" id="PF04203">
    <property type="entry name" value="Sortase"/>
    <property type="match status" value="1"/>
</dbReference>
<dbReference type="CDD" id="cd00063">
    <property type="entry name" value="FN3"/>
    <property type="match status" value="1"/>
</dbReference>
<dbReference type="CDD" id="cd05829">
    <property type="entry name" value="Sortase_F"/>
    <property type="match status" value="1"/>
</dbReference>
<dbReference type="InterPro" id="IPR013783">
    <property type="entry name" value="Ig-like_fold"/>
</dbReference>
<feature type="active site" description="Acyl-thioester intermediate" evidence="2">
    <location>
        <position position="209"/>
    </location>
</feature>
<dbReference type="SUPFAM" id="SSF49265">
    <property type="entry name" value="Fibronectin type III"/>
    <property type="match status" value="1"/>
</dbReference>
<evidence type="ECO:0000256" key="1">
    <source>
        <dbReference type="ARBA" id="ARBA00022801"/>
    </source>
</evidence>
<dbReference type="AlphaFoldDB" id="A0A0M0KXZ1"/>
<dbReference type="Proteomes" id="UP000037558">
    <property type="component" value="Unassembled WGS sequence"/>
</dbReference>
<dbReference type="EMBL" id="LILC01000021">
    <property type="protein sequence ID" value="KOO43467.1"/>
    <property type="molecule type" value="Genomic_DNA"/>
</dbReference>
<organism evidence="5 6">
    <name type="scientific">Priestia koreensis</name>
    <dbReference type="NCBI Taxonomy" id="284581"/>
    <lineage>
        <taxon>Bacteria</taxon>
        <taxon>Bacillati</taxon>
        <taxon>Bacillota</taxon>
        <taxon>Bacilli</taxon>
        <taxon>Bacillales</taxon>
        <taxon>Bacillaceae</taxon>
        <taxon>Priestia</taxon>
    </lineage>
</organism>
<sequence>MKRNSLFVAGGLISILLVGGYNYAAMNETPSEEHGKTVEKPLSLSPEEESSASSTTNRLEKEFTLLKKEQERVNKVEEKREAEEKGIVPARIQIPAIDVDADVEKVGLLESGAMDVPKKVNNVGWFEPGVRPGGKGNAVLAGHVDSKTGPAIFFNLKKLKAGDEIILTDKYKNSLTFVVQDKESYLRDDAPLQKIFGPASESYLNLITCTGKFDRSVGTHQERLVVYTKLKKAQTSPPTQMKLPDAPTNVKVSGSFVTWYAVRSDDVIGYRVYRDNGNGDFQQVASIAAHQRKTYLDEEASKHTYYVTAIDENGNESKPSAKASGE</sequence>
<protein>
    <submittedName>
        <fullName evidence="5">Uncharacterized protein</fullName>
    </submittedName>
</protein>
<dbReference type="SUPFAM" id="SSF63817">
    <property type="entry name" value="Sortase"/>
    <property type="match status" value="1"/>
</dbReference>
<evidence type="ECO:0000256" key="2">
    <source>
        <dbReference type="PIRSR" id="PIRSR605754-1"/>
    </source>
</evidence>
<keyword evidence="1" id="KW-0378">Hydrolase</keyword>
<name>A0A0M0KXZ1_9BACI</name>
<dbReference type="RefSeq" id="WP_053402380.1">
    <property type="nucleotide sequence ID" value="NZ_JAUKEN010000001.1"/>
</dbReference>
<reference evidence="6" key="1">
    <citation type="submission" date="2015-08" db="EMBL/GenBank/DDBJ databases">
        <title>Fjat-14210 dsm16467.</title>
        <authorList>
            <person name="Liu B."/>
            <person name="Wang J."/>
            <person name="Zhu Y."/>
            <person name="Liu G."/>
            <person name="Chen Q."/>
            <person name="Chen Z."/>
            <person name="Lan J."/>
            <person name="Che J."/>
            <person name="Ge C."/>
            <person name="Shi H."/>
            <person name="Pan Z."/>
            <person name="Liu X."/>
        </authorList>
    </citation>
    <scope>NUCLEOTIDE SEQUENCE [LARGE SCALE GENOMIC DNA]</scope>
    <source>
        <strain evidence="6">DSM 16467</strain>
    </source>
</reference>
<accession>A0A0M0KXZ1</accession>
<dbReference type="InterPro" id="IPR023365">
    <property type="entry name" value="Sortase_dom-sf"/>
</dbReference>
<dbReference type="STRING" id="284581.AMD01_15710"/>
<dbReference type="InterPro" id="IPR005754">
    <property type="entry name" value="Sortase"/>
</dbReference>
<feature type="coiled-coil region" evidence="3">
    <location>
        <begin position="59"/>
        <end position="86"/>
    </location>
</feature>
<evidence type="ECO:0000313" key="5">
    <source>
        <dbReference type="EMBL" id="KOO43467.1"/>
    </source>
</evidence>
<dbReference type="Gene3D" id="2.60.40.10">
    <property type="entry name" value="Immunoglobulins"/>
    <property type="match status" value="1"/>
</dbReference>
<feature type="region of interest" description="Disordered" evidence="4">
    <location>
        <begin position="28"/>
        <end position="59"/>
    </location>
</feature>
<keyword evidence="6" id="KW-1185">Reference proteome</keyword>
<dbReference type="Gene3D" id="2.40.260.10">
    <property type="entry name" value="Sortase"/>
    <property type="match status" value="1"/>
</dbReference>